<dbReference type="AlphaFoldDB" id="A0A1M7YPJ5"/>
<dbReference type="Pfam" id="PF13302">
    <property type="entry name" value="Acetyltransf_3"/>
    <property type="match status" value="1"/>
</dbReference>
<dbReference type="PANTHER" id="PTHR43792:SF8">
    <property type="entry name" value="[RIBOSOMAL PROTEIN US5]-ALANINE N-ACETYLTRANSFERASE"/>
    <property type="match status" value="1"/>
</dbReference>
<sequence length="172" mass="19501">MAIRIELISTEDVDELLEFELTNRSWFDLHISPRNEDFYSPQGVKSQISEFLSLHTHGKMYPMLIRTGSNEICGRINVHRIESGNGTGELGYRIGERFASKGIASKAVNRLISYLVSESKLGVLKAIVLTSNLGSRKVLERNGFRKVKDIPKYAELNGDLKDAIEYERTLLR</sequence>
<evidence type="ECO:0000313" key="5">
    <source>
        <dbReference type="EMBL" id="SHO54519.1"/>
    </source>
</evidence>
<dbReference type="Gene3D" id="3.40.630.30">
    <property type="match status" value="1"/>
</dbReference>
<organism evidence="5 6">
    <name type="scientific">Vibrio quintilis</name>
    <dbReference type="NCBI Taxonomy" id="1117707"/>
    <lineage>
        <taxon>Bacteria</taxon>
        <taxon>Pseudomonadati</taxon>
        <taxon>Pseudomonadota</taxon>
        <taxon>Gammaproteobacteria</taxon>
        <taxon>Vibrionales</taxon>
        <taxon>Vibrionaceae</taxon>
        <taxon>Vibrio</taxon>
    </lineage>
</organism>
<dbReference type="InterPro" id="IPR051531">
    <property type="entry name" value="N-acetyltransferase"/>
</dbReference>
<name>A0A1M7YPJ5_9VIBR</name>
<dbReference type="STRING" id="1117707.VQ7734_00233"/>
<keyword evidence="1 5" id="KW-0808">Transferase</keyword>
<evidence type="ECO:0000256" key="2">
    <source>
        <dbReference type="ARBA" id="ARBA00023315"/>
    </source>
</evidence>
<reference evidence="6" key="1">
    <citation type="submission" date="2016-12" db="EMBL/GenBank/DDBJ databases">
        <authorList>
            <person name="Rodrigo-Torres L."/>
            <person name="Arahal R.D."/>
            <person name="Lucena T."/>
        </authorList>
    </citation>
    <scope>NUCLEOTIDE SEQUENCE [LARGE SCALE GENOMIC DNA]</scope>
</reference>
<evidence type="ECO:0000313" key="6">
    <source>
        <dbReference type="Proteomes" id="UP000184600"/>
    </source>
</evidence>
<dbReference type="InterPro" id="IPR016181">
    <property type="entry name" value="Acyl_CoA_acyltransferase"/>
</dbReference>
<comment type="similarity">
    <text evidence="3">Belongs to the acetyltransferase family. RimJ subfamily.</text>
</comment>
<accession>A0A1M7YPJ5</accession>
<feature type="domain" description="N-acetyltransferase" evidence="4">
    <location>
        <begin position="3"/>
        <end position="171"/>
    </location>
</feature>
<dbReference type="EC" id="2.3.1.-" evidence="5"/>
<evidence type="ECO:0000256" key="1">
    <source>
        <dbReference type="ARBA" id="ARBA00022679"/>
    </source>
</evidence>
<dbReference type="EMBL" id="FRFG01000004">
    <property type="protein sequence ID" value="SHO54519.1"/>
    <property type="molecule type" value="Genomic_DNA"/>
</dbReference>
<dbReference type="GO" id="GO:0005737">
    <property type="term" value="C:cytoplasm"/>
    <property type="evidence" value="ECO:0007669"/>
    <property type="project" value="TreeGrafter"/>
</dbReference>
<proteinExistence type="inferred from homology"/>
<dbReference type="RefSeq" id="WP_073579433.1">
    <property type="nucleotide sequence ID" value="NZ_AP024898.1"/>
</dbReference>
<dbReference type="Proteomes" id="UP000184600">
    <property type="component" value="Unassembled WGS sequence"/>
</dbReference>
<dbReference type="OrthoDB" id="9801656at2"/>
<dbReference type="GO" id="GO:0008999">
    <property type="term" value="F:protein-N-terminal-alanine acetyltransferase activity"/>
    <property type="evidence" value="ECO:0007669"/>
    <property type="project" value="TreeGrafter"/>
</dbReference>
<dbReference type="InterPro" id="IPR000182">
    <property type="entry name" value="GNAT_dom"/>
</dbReference>
<evidence type="ECO:0000256" key="3">
    <source>
        <dbReference type="ARBA" id="ARBA00038502"/>
    </source>
</evidence>
<dbReference type="SUPFAM" id="SSF55729">
    <property type="entry name" value="Acyl-CoA N-acyltransferases (Nat)"/>
    <property type="match status" value="1"/>
</dbReference>
<evidence type="ECO:0000259" key="4">
    <source>
        <dbReference type="PROSITE" id="PS51186"/>
    </source>
</evidence>
<protein>
    <submittedName>
        <fullName evidence="5">Putative ribosomal N-acetyltransferase YdaF</fullName>
        <ecNumber evidence="5">2.3.1.-</ecNumber>
    </submittedName>
</protein>
<keyword evidence="2 5" id="KW-0012">Acyltransferase</keyword>
<keyword evidence="6" id="KW-1185">Reference proteome</keyword>
<dbReference type="PROSITE" id="PS51186">
    <property type="entry name" value="GNAT"/>
    <property type="match status" value="1"/>
</dbReference>
<dbReference type="PANTHER" id="PTHR43792">
    <property type="entry name" value="GNAT FAMILY, PUTATIVE (AFU_ORTHOLOGUE AFUA_3G00765)-RELATED-RELATED"/>
    <property type="match status" value="1"/>
</dbReference>
<gene>
    <name evidence="5" type="primary">ydaF_1</name>
    <name evidence="5" type="ORF">VQ7734_00233</name>
</gene>